<keyword evidence="2" id="KW-1185">Reference proteome</keyword>
<dbReference type="Pfam" id="PF03641">
    <property type="entry name" value="Lysine_decarbox"/>
    <property type="match status" value="1"/>
</dbReference>
<dbReference type="InterPro" id="IPR005269">
    <property type="entry name" value="LOG"/>
</dbReference>
<proteinExistence type="predicted"/>
<protein>
    <recommendedName>
        <fullName evidence="3">Cytokinin riboside 5'-monophosphate phosphoribohydrolase</fullName>
    </recommendedName>
</protein>
<gene>
    <name evidence="1" type="ORF">Q9L58_005373</name>
</gene>
<dbReference type="Gene3D" id="3.40.50.450">
    <property type="match status" value="1"/>
</dbReference>
<dbReference type="PANTHER" id="PTHR31223:SF70">
    <property type="entry name" value="LOG FAMILY PROTEIN YJL055W"/>
    <property type="match status" value="1"/>
</dbReference>
<dbReference type="PANTHER" id="PTHR31223">
    <property type="entry name" value="LOG FAMILY PROTEIN YJL055W"/>
    <property type="match status" value="1"/>
</dbReference>
<evidence type="ECO:0008006" key="3">
    <source>
        <dbReference type="Google" id="ProtNLM"/>
    </source>
</evidence>
<accession>A0ABR3GI81</accession>
<reference evidence="1 2" key="1">
    <citation type="submission" date="2024-02" db="EMBL/GenBank/DDBJ databases">
        <title>Discinaceae phylogenomics.</title>
        <authorList>
            <person name="Dirks A.C."/>
            <person name="James T.Y."/>
        </authorList>
    </citation>
    <scope>NUCLEOTIDE SEQUENCE [LARGE SCALE GENOMIC DNA]</scope>
    <source>
        <strain evidence="1 2">ACD0624</strain>
    </source>
</reference>
<sequence>MTVGENLRIAVFCASRPGTNPKFTAAAESLANALYSKNWSLVYGGGNRGLMGSVAGTLFEKGGKVHGIIPRALIRREVEGEMDIGSVTIVESMHERKEMMAANSDAFVALPGGFGTLDELVEIITWSQIGIHAKPIVLFNADGFFDNFLKMVEDFYESGFVDEETRGILSVATTANGVIEAIEEYVPPEGRLTLSWDEKLDLKS</sequence>
<organism evidence="1 2">
    <name type="scientific">Discina gigas</name>
    <dbReference type="NCBI Taxonomy" id="1032678"/>
    <lineage>
        <taxon>Eukaryota</taxon>
        <taxon>Fungi</taxon>
        <taxon>Dikarya</taxon>
        <taxon>Ascomycota</taxon>
        <taxon>Pezizomycotina</taxon>
        <taxon>Pezizomycetes</taxon>
        <taxon>Pezizales</taxon>
        <taxon>Discinaceae</taxon>
        <taxon>Discina</taxon>
    </lineage>
</organism>
<evidence type="ECO:0000313" key="2">
    <source>
        <dbReference type="Proteomes" id="UP001447188"/>
    </source>
</evidence>
<name>A0ABR3GI81_9PEZI</name>
<comment type="caution">
    <text evidence="1">The sequence shown here is derived from an EMBL/GenBank/DDBJ whole genome shotgun (WGS) entry which is preliminary data.</text>
</comment>
<dbReference type="EMBL" id="JBBBZM010000065">
    <property type="protein sequence ID" value="KAL0635647.1"/>
    <property type="molecule type" value="Genomic_DNA"/>
</dbReference>
<dbReference type="SUPFAM" id="SSF102405">
    <property type="entry name" value="MCP/YpsA-like"/>
    <property type="match status" value="1"/>
</dbReference>
<dbReference type="InterPro" id="IPR031100">
    <property type="entry name" value="LOG_fam"/>
</dbReference>
<dbReference type="Proteomes" id="UP001447188">
    <property type="component" value="Unassembled WGS sequence"/>
</dbReference>
<evidence type="ECO:0000313" key="1">
    <source>
        <dbReference type="EMBL" id="KAL0635647.1"/>
    </source>
</evidence>
<dbReference type="NCBIfam" id="TIGR00730">
    <property type="entry name" value="Rossman fold protein, TIGR00730 family"/>
    <property type="match status" value="1"/>
</dbReference>